<dbReference type="EMBL" id="UZAF01004342">
    <property type="protein sequence ID" value="VDO13834.1"/>
    <property type="molecule type" value="Genomic_DNA"/>
</dbReference>
<evidence type="ECO:0000313" key="2">
    <source>
        <dbReference type="Proteomes" id="UP000268014"/>
    </source>
</evidence>
<name>A0A0N4VY98_HAEPC</name>
<evidence type="ECO:0000313" key="3">
    <source>
        <dbReference type="WBParaSite" id="HPLM_0000226901-mRNA-1"/>
    </source>
</evidence>
<dbReference type="Proteomes" id="UP000268014">
    <property type="component" value="Unassembled WGS sequence"/>
</dbReference>
<accession>A0A0N4VY98</accession>
<sequence>MVQLPADAPSPRLCIVEKNSPDQVFIFHFLFPSRLFVSCF</sequence>
<proteinExistence type="predicted"/>
<reference evidence="3" key="1">
    <citation type="submission" date="2017-02" db="UniProtKB">
        <authorList>
            <consortium name="WormBaseParasite"/>
        </authorList>
    </citation>
    <scope>IDENTIFICATION</scope>
</reference>
<protein>
    <submittedName>
        <fullName evidence="1 3">Uncharacterized protein</fullName>
    </submittedName>
</protein>
<evidence type="ECO:0000313" key="1">
    <source>
        <dbReference type="EMBL" id="VDO13834.1"/>
    </source>
</evidence>
<dbReference type="AlphaFoldDB" id="A0A0N4VY98"/>
<dbReference type="WBParaSite" id="HPLM_0000226901-mRNA-1">
    <property type="protein sequence ID" value="HPLM_0000226901-mRNA-1"/>
    <property type="gene ID" value="HPLM_0000226901"/>
</dbReference>
<reference evidence="1 2" key="2">
    <citation type="submission" date="2018-11" db="EMBL/GenBank/DDBJ databases">
        <authorList>
            <consortium name="Pathogen Informatics"/>
        </authorList>
    </citation>
    <scope>NUCLEOTIDE SEQUENCE [LARGE SCALE GENOMIC DNA]</scope>
    <source>
        <strain evidence="1 2">MHpl1</strain>
    </source>
</reference>
<gene>
    <name evidence="1" type="ORF">HPLM_LOCUS2265</name>
</gene>
<organism evidence="3">
    <name type="scientific">Haemonchus placei</name>
    <name type="common">Barber's pole worm</name>
    <dbReference type="NCBI Taxonomy" id="6290"/>
    <lineage>
        <taxon>Eukaryota</taxon>
        <taxon>Metazoa</taxon>
        <taxon>Ecdysozoa</taxon>
        <taxon>Nematoda</taxon>
        <taxon>Chromadorea</taxon>
        <taxon>Rhabditida</taxon>
        <taxon>Rhabditina</taxon>
        <taxon>Rhabditomorpha</taxon>
        <taxon>Strongyloidea</taxon>
        <taxon>Trichostrongylidae</taxon>
        <taxon>Haemonchus</taxon>
    </lineage>
</organism>
<keyword evidence="2" id="KW-1185">Reference proteome</keyword>